<protein>
    <submittedName>
        <fullName evidence="1">Uncharacterized protein</fullName>
    </submittedName>
</protein>
<dbReference type="EMBL" id="EU744248">
    <property type="protein sequence ID" value="ACE79828.1"/>
    <property type="molecule type" value="Genomic_DNA"/>
</dbReference>
<dbReference type="Proteomes" id="UP000001724">
    <property type="component" value="Segment"/>
</dbReference>
<reference evidence="1 2" key="1">
    <citation type="submission" date="2008-05" db="EMBL/GenBank/DDBJ databases">
        <authorList>
            <person name="Germane K.L."/>
            <person name="Pedulla M.L."/>
            <person name="Houtz J.M."/>
            <person name="Miake-Lye S."/>
            <person name="Weber R.J."/>
            <person name="Chambers R.A."/>
            <person name="Jacobs-Sera D."/>
            <person name="Hendrix R.W."/>
            <person name="Hatfull G.F."/>
        </authorList>
    </citation>
    <scope>NUCLEOTIDE SEQUENCE [LARGE SCALE GENOMIC DNA]</scope>
</reference>
<evidence type="ECO:0000313" key="1">
    <source>
        <dbReference type="EMBL" id="ACE79828.1"/>
    </source>
</evidence>
<dbReference type="RefSeq" id="YP_001994538.1">
    <property type="nucleotide sequence ID" value="NC_011019.1"/>
</dbReference>
<name>B3VG51_9CAUD</name>
<dbReference type="InterPro" id="IPR055889">
    <property type="entry name" value="DUF7466"/>
</dbReference>
<dbReference type="OrthoDB" id="25901at10239"/>
<organism evidence="1 2">
    <name type="scientific">Mycobacterium phage KBG</name>
    <dbReference type="NCBI Taxonomy" id="2914011"/>
    <lineage>
        <taxon>Viruses</taxon>
        <taxon>Duplodnaviria</taxon>
        <taxon>Heunggongvirae</taxon>
        <taxon>Uroviricota</taxon>
        <taxon>Caudoviricetes</taxon>
        <taxon>Fromanvirus</taxon>
        <taxon>Fromanvirus KBG</taxon>
    </lineage>
</organism>
<gene>
    <name evidence="1" type="ORF">KBG_80</name>
</gene>
<accession>B3VG51</accession>
<dbReference type="KEGG" id="vg:6417480"/>
<proteinExistence type="predicted"/>
<keyword evidence="2" id="KW-1185">Reference proteome</keyword>
<sequence length="91" mass="9746">MVRHALDPGASAHGHLGEPCRGCCRCYRARAARRDPMTLSDAIDLINAERVKWLRFCEAAAARGDKEDCLVCGGRASGLADALVILAKVVP</sequence>
<dbReference type="GeneID" id="6417480"/>
<dbReference type="Pfam" id="PF24265">
    <property type="entry name" value="DUF7466"/>
    <property type="match status" value="1"/>
</dbReference>
<evidence type="ECO:0000313" key="2">
    <source>
        <dbReference type="Proteomes" id="UP000001724"/>
    </source>
</evidence>